<protein>
    <submittedName>
        <fullName evidence="1">Uncharacterized protein</fullName>
    </submittedName>
</protein>
<dbReference type="Proteomes" id="UP000193307">
    <property type="component" value="Unassembled WGS sequence"/>
</dbReference>
<dbReference type="InterPro" id="IPR011004">
    <property type="entry name" value="Trimer_LpxA-like_sf"/>
</dbReference>
<sequence length="90" mass="9638">MHHSAAQISPSGLIEDNVVIGALVGAHSSVSRNVAPDTIVVGSPAKEIGQTSLIKLKIKDKTPASPWRCHFHRGSPSDVVQKWQQEFSNG</sequence>
<organism evidence="1 2">
    <name type="scientific">Pacificibacter marinus</name>
    <dbReference type="NCBI Taxonomy" id="658057"/>
    <lineage>
        <taxon>Bacteria</taxon>
        <taxon>Pseudomonadati</taxon>
        <taxon>Pseudomonadota</taxon>
        <taxon>Alphaproteobacteria</taxon>
        <taxon>Rhodobacterales</taxon>
        <taxon>Roseobacteraceae</taxon>
        <taxon>Pacificibacter</taxon>
    </lineage>
</organism>
<dbReference type="STRING" id="658057.SAMN04488032_10271"/>
<accession>A0A1Y5RWB7</accession>
<name>A0A1Y5RWB7_9RHOB</name>
<keyword evidence="2" id="KW-1185">Reference proteome</keyword>
<evidence type="ECO:0000313" key="2">
    <source>
        <dbReference type="Proteomes" id="UP000193307"/>
    </source>
</evidence>
<reference evidence="1 2" key="1">
    <citation type="submission" date="2017-03" db="EMBL/GenBank/DDBJ databases">
        <authorList>
            <person name="Afonso C.L."/>
            <person name="Miller P.J."/>
            <person name="Scott M.A."/>
            <person name="Spackman E."/>
            <person name="Goraichik I."/>
            <person name="Dimitrov K.M."/>
            <person name="Suarez D.L."/>
            <person name="Swayne D.E."/>
        </authorList>
    </citation>
    <scope>NUCLEOTIDE SEQUENCE [LARGE SCALE GENOMIC DNA]</scope>
    <source>
        <strain evidence="1 2">CECT 7971</strain>
    </source>
</reference>
<dbReference type="SUPFAM" id="SSF51161">
    <property type="entry name" value="Trimeric LpxA-like enzymes"/>
    <property type="match status" value="1"/>
</dbReference>
<evidence type="ECO:0000313" key="1">
    <source>
        <dbReference type="EMBL" id="SLN26590.1"/>
    </source>
</evidence>
<dbReference type="EMBL" id="FWFW01000002">
    <property type="protein sequence ID" value="SLN26590.1"/>
    <property type="molecule type" value="Genomic_DNA"/>
</dbReference>
<dbReference type="Gene3D" id="2.160.10.10">
    <property type="entry name" value="Hexapeptide repeat proteins"/>
    <property type="match status" value="1"/>
</dbReference>
<dbReference type="AlphaFoldDB" id="A0A1Y5RWB7"/>
<proteinExistence type="predicted"/>
<gene>
    <name evidence="1" type="ORF">PAM7971_01017</name>
</gene>